<dbReference type="AlphaFoldDB" id="A0A0G9MLA8"/>
<dbReference type="Gene3D" id="2.30.30.40">
    <property type="entry name" value="SH3 Domains"/>
    <property type="match status" value="1"/>
</dbReference>
<organism evidence="1 2">
    <name type="scientific">Aurantiacibacter gangjinensis</name>
    <dbReference type="NCBI Taxonomy" id="502682"/>
    <lineage>
        <taxon>Bacteria</taxon>
        <taxon>Pseudomonadati</taxon>
        <taxon>Pseudomonadota</taxon>
        <taxon>Alphaproteobacteria</taxon>
        <taxon>Sphingomonadales</taxon>
        <taxon>Erythrobacteraceae</taxon>
        <taxon>Aurantiacibacter</taxon>
    </lineage>
</organism>
<protein>
    <submittedName>
        <fullName evidence="1">Uncharacterized protein</fullName>
    </submittedName>
</protein>
<dbReference type="Proteomes" id="UP000053070">
    <property type="component" value="Unassembled WGS sequence"/>
</dbReference>
<dbReference type="SMART" id="SM00260">
    <property type="entry name" value="CheW"/>
    <property type="match status" value="1"/>
</dbReference>
<dbReference type="STRING" id="502682.BMF35_a0574"/>
<evidence type="ECO:0000313" key="1">
    <source>
        <dbReference type="EMBL" id="KLE31480.1"/>
    </source>
</evidence>
<name>A0A0G9MLA8_9SPHN</name>
<dbReference type="GO" id="GO:0006935">
    <property type="term" value="P:chemotaxis"/>
    <property type="evidence" value="ECO:0007669"/>
    <property type="project" value="InterPro"/>
</dbReference>
<dbReference type="OrthoDB" id="7390823at2"/>
<reference evidence="1 2" key="1">
    <citation type="submission" date="2015-04" db="EMBL/GenBank/DDBJ databases">
        <title>The draft genome sequence of Erythrobacr gangjinensis K7-2.</title>
        <authorList>
            <person name="Zhuang L."/>
            <person name="Liu Y."/>
            <person name="Shao Z."/>
        </authorList>
    </citation>
    <scope>NUCLEOTIDE SEQUENCE [LARGE SCALE GENOMIC DNA]</scope>
    <source>
        <strain evidence="1 2">K7-2</strain>
    </source>
</reference>
<dbReference type="RefSeq" id="WP_047006832.1">
    <property type="nucleotide sequence ID" value="NZ_CP018097.1"/>
</dbReference>
<gene>
    <name evidence="1" type="ORF">AAW01_07845</name>
</gene>
<dbReference type="InterPro" id="IPR002545">
    <property type="entry name" value="CheW-lke_dom"/>
</dbReference>
<dbReference type="KEGG" id="egn:BMF35_a0574"/>
<dbReference type="InterPro" id="IPR036061">
    <property type="entry name" value="CheW-like_dom_sf"/>
</dbReference>
<dbReference type="PATRIC" id="fig|502682.8.peg.1603"/>
<dbReference type="GO" id="GO:0007165">
    <property type="term" value="P:signal transduction"/>
    <property type="evidence" value="ECO:0007669"/>
    <property type="project" value="InterPro"/>
</dbReference>
<dbReference type="EMBL" id="LBHC01000002">
    <property type="protein sequence ID" value="KLE31480.1"/>
    <property type="molecule type" value="Genomic_DNA"/>
</dbReference>
<dbReference type="PROSITE" id="PS50851">
    <property type="entry name" value="CHEW"/>
    <property type="match status" value="1"/>
</dbReference>
<evidence type="ECO:0000313" key="2">
    <source>
        <dbReference type="Proteomes" id="UP000053070"/>
    </source>
</evidence>
<dbReference type="GO" id="GO:0005829">
    <property type="term" value="C:cytosol"/>
    <property type="evidence" value="ECO:0007669"/>
    <property type="project" value="TreeGrafter"/>
</dbReference>
<dbReference type="Gene3D" id="2.40.50.180">
    <property type="entry name" value="CheA-289, Domain 4"/>
    <property type="match status" value="1"/>
</dbReference>
<dbReference type="SUPFAM" id="SSF50341">
    <property type="entry name" value="CheW-like"/>
    <property type="match status" value="1"/>
</dbReference>
<sequence length="145" mass="15388">MNDPILIASLAGRRVALIAREIESIVEIERITPVPRAPDHVEGLSTLRSQALTVINCARVLGEEESSDASSGVRQAAVIKHNGHHYALLLDDVEDVVEARGAPEQVLGGVGKAWTRVAAGVVDTEIGSALLLRVEPFINAEPVTA</sequence>
<keyword evidence="2" id="KW-1185">Reference proteome</keyword>
<proteinExistence type="predicted"/>
<dbReference type="PANTHER" id="PTHR22617">
    <property type="entry name" value="CHEMOTAXIS SENSOR HISTIDINE KINASE-RELATED"/>
    <property type="match status" value="1"/>
</dbReference>
<dbReference type="PANTHER" id="PTHR22617:SF23">
    <property type="entry name" value="CHEMOTAXIS PROTEIN CHEW"/>
    <property type="match status" value="1"/>
</dbReference>
<dbReference type="InterPro" id="IPR039315">
    <property type="entry name" value="CheW"/>
</dbReference>
<dbReference type="Pfam" id="PF01584">
    <property type="entry name" value="CheW"/>
    <property type="match status" value="1"/>
</dbReference>
<comment type="caution">
    <text evidence="1">The sequence shown here is derived from an EMBL/GenBank/DDBJ whole genome shotgun (WGS) entry which is preliminary data.</text>
</comment>
<accession>A0A0G9MLA8</accession>